<evidence type="ECO:0000313" key="2">
    <source>
        <dbReference type="EMBL" id="PMS27779.1"/>
    </source>
</evidence>
<keyword evidence="3" id="KW-1185">Reference proteome</keyword>
<evidence type="ECO:0000313" key="3">
    <source>
        <dbReference type="Proteomes" id="UP000235347"/>
    </source>
</evidence>
<dbReference type="EMBL" id="PNYB01000002">
    <property type="protein sequence ID" value="PMS27779.1"/>
    <property type="molecule type" value="Genomic_DNA"/>
</dbReference>
<reference evidence="2 3" key="1">
    <citation type="submission" date="2018-01" db="EMBL/GenBank/DDBJ databases">
        <title>Whole genome analyses suggest that Burkholderia sensu lato contains two further novel genera in the rhizoxinica-symbiotica group Mycetohabitans gen. nov., and Trinickia gen. nov.: implications for the evolution of diazotrophy and nodulation in the Burkholderiaceae.</title>
        <authorList>
            <person name="Estrada-de los Santos P."/>
            <person name="Palmer M."/>
            <person name="Chavez-Ramirez B."/>
            <person name="Beukes C."/>
            <person name="Steenkamp E.T."/>
            <person name="Hirsch A.M."/>
            <person name="Manyaka P."/>
            <person name="Maluk M."/>
            <person name="Lafos M."/>
            <person name="Crook M."/>
            <person name="Gross E."/>
            <person name="Simon M.F."/>
            <person name="Bueno dos Reis Junior F."/>
            <person name="Poole P.S."/>
            <person name="Venter S.N."/>
            <person name="James E.K."/>
        </authorList>
    </citation>
    <scope>NUCLEOTIDE SEQUENCE [LARGE SCALE GENOMIC DNA]</scope>
    <source>
        <strain evidence="2 3">GP25-8</strain>
    </source>
</reference>
<evidence type="ECO:0000256" key="1">
    <source>
        <dbReference type="SAM" id="MobiDB-lite"/>
    </source>
</evidence>
<comment type="caution">
    <text evidence="2">The sequence shown here is derived from an EMBL/GenBank/DDBJ whole genome shotgun (WGS) entry which is preliminary data.</text>
</comment>
<organism evidence="2 3">
    <name type="scientific">Trinickia soli</name>
    <dbReference type="NCBI Taxonomy" id="380675"/>
    <lineage>
        <taxon>Bacteria</taxon>
        <taxon>Pseudomonadati</taxon>
        <taxon>Pseudomonadota</taxon>
        <taxon>Betaproteobacteria</taxon>
        <taxon>Burkholderiales</taxon>
        <taxon>Burkholderiaceae</taxon>
        <taxon>Trinickia</taxon>
    </lineage>
</organism>
<name>A0A2N7WE97_9BURK</name>
<accession>A0A2N7WE97</accession>
<dbReference type="AlphaFoldDB" id="A0A2N7WE97"/>
<dbReference type="RefSeq" id="WP_102608428.1">
    <property type="nucleotide sequence ID" value="NZ_CADIKD010000004.1"/>
</dbReference>
<proteinExistence type="predicted"/>
<protein>
    <submittedName>
        <fullName evidence="2">Uncharacterized protein</fullName>
    </submittedName>
</protein>
<feature type="region of interest" description="Disordered" evidence="1">
    <location>
        <begin position="41"/>
        <end position="67"/>
    </location>
</feature>
<dbReference type="Proteomes" id="UP000235347">
    <property type="component" value="Unassembled WGS sequence"/>
</dbReference>
<gene>
    <name evidence="2" type="ORF">C0Z19_03735</name>
</gene>
<sequence length="259" mass="27220">MATTLPADVASRAALKKRFADGARPTGSDFGALIDSFVHRTDPEANGGSPQNGAAAGGDPSPLAIGSRNFDIEDDLAGRIALSEGQQPLLTLDTDGQWTVPAGDAAVPFAVQGWLGASARVGTYGGTASTTAGFPGGAAVAPGKVPADGKWQVVLPALNGCCAFELVAQVSGAQSAGRQAVLHAVVLTAFNGSRKGLRVTRTSRGWSWLRRLEVRWQPRRAGWFKRPTAYDLAIRTHFAYGVSDDGKPAQIRFHVTRLW</sequence>